<dbReference type="RefSeq" id="WP_129354947.1">
    <property type="nucleotide sequence ID" value="NZ_CP012670.1"/>
</dbReference>
<dbReference type="Gene3D" id="3.10.150.10">
    <property type="entry name" value="DNA Polymerase III, subunit A, domain 2"/>
    <property type="match status" value="1"/>
</dbReference>
<comment type="subunit">
    <text evidence="10">Forms a ring-shaped head-to-tail homodimer around DNA.</text>
</comment>
<dbReference type="GO" id="GO:0005737">
    <property type="term" value="C:cytoplasm"/>
    <property type="evidence" value="ECO:0007669"/>
    <property type="project" value="UniProtKB-SubCell"/>
</dbReference>
<evidence type="ECO:0000256" key="7">
    <source>
        <dbReference type="ARBA" id="ARBA00022705"/>
    </source>
</evidence>
<dbReference type="CDD" id="cd00140">
    <property type="entry name" value="beta_clamp"/>
    <property type="match status" value="1"/>
</dbReference>
<sequence>MDLVIAKKDLLRLVARCQGVADKKSAMPALANVLLAAEGNALRVAATDLYLGVTGQTHAEIKTGGAVAVPARDLLERVKAMPDGPIQITTTEGAHTSLKAVGSPRRYTLPGLPGSDFPQLPAPALDAPSLELPVELLALLITRTHFSISTDETRAHVNSALFEWAGERVRMVTTDGHRLSKMEATVSGSSATATMLIPLKAITELRRLAEEARAEKETPMVAITQSGPSAFFNIAGMQFSVKLVDAQFPPYQQVIPSVTERSVRAPRVAFAEALRAIALAANDRTGGVKLSIAPGTLRITSESPDTGAGFDEVAVDYAGPEVTIGFNAKYFLDVLAAVDDEEVILGISGELDPAVLRPGSESSQQSYVAVIMPMRI</sequence>
<dbReference type="PIRSF" id="PIRSF000804">
    <property type="entry name" value="DNA_pol_III_b"/>
    <property type="match status" value="1"/>
</dbReference>
<dbReference type="OrthoDB" id="8421503at2"/>
<dbReference type="Gene3D" id="3.70.10.10">
    <property type="match status" value="1"/>
</dbReference>
<evidence type="ECO:0000256" key="10">
    <source>
        <dbReference type="PIRNR" id="PIRNR000804"/>
    </source>
</evidence>
<comment type="subcellular location">
    <subcellularLocation>
        <location evidence="1 10">Cytoplasm</location>
    </subcellularLocation>
</comment>
<evidence type="ECO:0000259" key="13">
    <source>
        <dbReference type="Pfam" id="PF02768"/>
    </source>
</evidence>
<evidence type="ECO:0000256" key="1">
    <source>
        <dbReference type="ARBA" id="ARBA00004496"/>
    </source>
</evidence>
<keyword evidence="7 10" id="KW-0235">DNA replication</keyword>
<accession>A0A4P2QCC8</accession>
<dbReference type="EMBL" id="CP012670">
    <property type="protein sequence ID" value="AUX26978.1"/>
    <property type="molecule type" value="Genomic_DNA"/>
</dbReference>
<evidence type="ECO:0000256" key="8">
    <source>
        <dbReference type="ARBA" id="ARBA00022932"/>
    </source>
</evidence>
<dbReference type="SMART" id="SM00480">
    <property type="entry name" value="POL3Bc"/>
    <property type="match status" value="1"/>
</dbReference>
<dbReference type="Pfam" id="PF00712">
    <property type="entry name" value="DNA_pol3_beta"/>
    <property type="match status" value="1"/>
</dbReference>
<evidence type="ECO:0000256" key="9">
    <source>
        <dbReference type="ARBA" id="ARBA00023125"/>
    </source>
</evidence>
<keyword evidence="4 10" id="KW-0963">Cytoplasm</keyword>
<keyword evidence="9" id="KW-0238">DNA-binding</keyword>
<evidence type="ECO:0000313" key="15">
    <source>
        <dbReference type="Proteomes" id="UP000295781"/>
    </source>
</evidence>
<keyword evidence="5 10" id="KW-0808">Transferase</keyword>
<dbReference type="GO" id="GO:0006271">
    <property type="term" value="P:DNA strand elongation involved in DNA replication"/>
    <property type="evidence" value="ECO:0007669"/>
    <property type="project" value="TreeGrafter"/>
</dbReference>
<dbReference type="Pfam" id="PF02767">
    <property type="entry name" value="DNA_pol3_beta_2"/>
    <property type="match status" value="1"/>
</dbReference>
<dbReference type="GO" id="GO:0009360">
    <property type="term" value="C:DNA polymerase III complex"/>
    <property type="evidence" value="ECO:0007669"/>
    <property type="project" value="InterPro"/>
</dbReference>
<dbReference type="InterPro" id="IPR022635">
    <property type="entry name" value="DNA_polIII_beta_C"/>
</dbReference>
<protein>
    <recommendedName>
        <fullName evidence="3 10">Beta sliding clamp</fullName>
    </recommendedName>
</protein>
<dbReference type="PANTHER" id="PTHR30478">
    <property type="entry name" value="DNA POLYMERASE III SUBUNIT BETA"/>
    <property type="match status" value="1"/>
</dbReference>
<reference evidence="14 15" key="1">
    <citation type="submission" date="2015-09" db="EMBL/GenBank/DDBJ databases">
        <title>Sorangium comparison.</title>
        <authorList>
            <person name="Zaburannyi N."/>
            <person name="Bunk B."/>
            <person name="Overmann J."/>
            <person name="Mueller R."/>
        </authorList>
    </citation>
    <scope>NUCLEOTIDE SEQUENCE [LARGE SCALE GENOMIC DNA]</scope>
    <source>
        <strain evidence="14 15">So ceGT47</strain>
    </source>
</reference>
<evidence type="ECO:0000256" key="2">
    <source>
        <dbReference type="ARBA" id="ARBA00010752"/>
    </source>
</evidence>
<feature type="domain" description="DNA polymerase III beta sliding clamp N-terminal" evidence="11">
    <location>
        <begin position="1"/>
        <end position="121"/>
    </location>
</feature>
<organism evidence="14 15">
    <name type="scientific">Sorangium cellulosum</name>
    <name type="common">Polyangium cellulosum</name>
    <dbReference type="NCBI Taxonomy" id="56"/>
    <lineage>
        <taxon>Bacteria</taxon>
        <taxon>Pseudomonadati</taxon>
        <taxon>Myxococcota</taxon>
        <taxon>Polyangia</taxon>
        <taxon>Polyangiales</taxon>
        <taxon>Polyangiaceae</taxon>
        <taxon>Sorangium</taxon>
    </lineage>
</organism>
<comment type="function">
    <text evidence="10">Confers DNA tethering and processivity to DNA polymerases and other proteins. Acts as a clamp, forming a ring around DNA (a reaction catalyzed by the clamp-loading complex) which diffuses in an ATP-independent manner freely and bidirectionally along dsDNA. Initially characterized for its ability to contact the catalytic subunit of DNA polymerase III (Pol III), a complex, multichain enzyme responsible for most of the replicative synthesis in bacteria; Pol III exhibits 3'-5' exonuclease proofreading activity. The beta chain is required for initiation of replication as well as for processivity of DNA replication.</text>
</comment>
<proteinExistence type="inferred from homology"/>
<gene>
    <name evidence="14" type="primary">dnaN</name>
    <name evidence="14" type="ORF">SOCEGT47_075500</name>
</gene>
<evidence type="ECO:0000256" key="6">
    <source>
        <dbReference type="ARBA" id="ARBA00022695"/>
    </source>
</evidence>
<comment type="similarity">
    <text evidence="2 10">Belongs to the beta sliding clamp family.</text>
</comment>
<feature type="domain" description="DNA polymerase III beta sliding clamp C-terminal" evidence="13">
    <location>
        <begin position="253"/>
        <end position="375"/>
    </location>
</feature>
<evidence type="ECO:0000313" key="14">
    <source>
        <dbReference type="EMBL" id="AUX26978.1"/>
    </source>
</evidence>
<evidence type="ECO:0000256" key="3">
    <source>
        <dbReference type="ARBA" id="ARBA00021035"/>
    </source>
</evidence>
<dbReference type="SUPFAM" id="SSF55979">
    <property type="entry name" value="DNA clamp"/>
    <property type="match status" value="3"/>
</dbReference>
<evidence type="ECO:0000259" key="11">
    <source>
        <dbReference type="Pfam" id="PF00712"/>
    </source>
</evidence>
<keyword evidence="8 10" id="KW-0239">DNA-directed DNA polymerase</keyword>
<dbReference type="AlphaFoldDB" id="A0A4P2QCC8"/>
<dbReference type="GO" id="GO:0008408">
    <property type="term" value="F:3'-5' exonuclease activity"/>
    <property type="evidence" value="ECO:0007669"/>
    <property type="project" value="InterPro"/>
</dbReference>
<dbReference type="InterPro" id="IPR022637">
    <property type="entry name" value="DNA_polIII_beta_cen"/>
</dbReference>
<dbReference type="GO" id="GO:0003887">
    <property type="term" value="F:DNA-directed DNA polymerase activity"/>
    <property type="evidence" value="ECO:0007669"/>
    <property type="project" value="UniProtKB-UniRule"/>
</dbReference>
<dbReference type="InterPro" id="IPR022634">
    <property type="entry name" value="DNA_polIII_beta_N"/>
</dbReference>
<dbReference type="NCBIfam" id="TIGR00663">
    <property type="entry name" value="dnan"/>
    <property type="match status" value="1"/>
</dbReference>
<dbReference type="InterPro" id="IPR001001">
    <property type="entry name" value="DNA_polIII_beta"/>
</dbReference>
<evidence type="ECO:0000256" key="5">
    <source>
        <dbReference type="ARBA" id="ARBA00022679"/>
    </source>
</evidence>
<dbReference type="Proteomes" id="UP000295781">
    <property type="component" value="Chromosome"/>
</dbReference>
<keyword evidence="6 10" id="KW-0548">Nucleotidyltransferase</keyword>
<evidence type="ECO:0000256" key="4">
    <source>
        <dbReference type="ARBA" id="ARBA00022490"/>
    </source>
</evidence>
<dbReference type="GO" id="GO:0003677">
    <property type="term" value="F:DNA binding"/>
    <property type="evidence" value="ECO:0007669"/>
    <property type="project" value="UniProtKB-UniRule"/>
</dbReference>
<evidence type="ECO:0000259" key="12">
    <source>
        <dbReference type="Pfam" id="PF02767"/>
    </source>
</evidence>
<dbReference type="Pfam" id="PF02768">
    <property type="entry name" value="DNA_pol3_beta_3"/>
    <property type="match status" value="1"/>
</dbReference>
<feature type="domain" description="DNA polymerase III beta sliding clamp central" evidence="12">
    <location>
        <begin position="132"/>
        <end position="249"/>
    </location>
</feature>
<dbReference type="PANTHER" id="PTHR30478:SF0">
    <property type="entry name" value="BETA SLIDING CLAMP"/>
    <property type="match status" value="1"/>
</dbReference>
<name>A0A4P2QCC8_SORCE</name>
<dbReference type="InterPro" id="IPR046938">
    <property type="entry name" value="DNA_clamp_sf"/>
</dbReference>